<evidence type="ECO:0000313" key="1">
    <source>
        <dbReference type="EMBL" id="KAJ8685040.1"/>
    </source>
</evidence>
<protein>
    <submittedName>
        <fullName evidence="1">Uncharacterized protein</fullName>
    </submittedName>
</protein>
<gene>
    <name evidence="1" type="ORF">QAD02_020833</name>
</gene>
<dbReference type="Proteomes" id="UP001239111">
    <property type="component" value="Chromosome 1"/>
</dbReference>
<dbReference type="EMBL" id="CM056741">
    <property type="protein sequence ID" value="KAJ8685040.1"/>
    <property type="molecule type" value="Genomic_DNA"/>
</dbReference>
<sequence length="1529" mass="173173">MIDERDRLANHELHLDRVYLGVLSKKNLNIDATTCDAEIVDPNFIADELICSSQTNVDTIINNGTIPNVEQCASDEILNASLEECEGAHSETPISCETNDRADFDAGCEHDVGHGDNTEDAGVGNEIPSVAPPNKGNLNNFLEKTDAVDPQSIPSNDCEESFNIHIPAEVGRCISDPIHFYQDLLKMQREHGEREQCNFHDITYSGFHKLGLNTKIRFKCNKCGYYQWINLIQKKDKTMCINQSAAIGSVCAGIGYTESSQYLAALGIKNMSHVSYRKKRVESYNLFKQCSEESMKQAIEEEKELARMNGDVINGIPFITVIVDGSWGKRSYKSGKYNSASGCGVIIGARTKKVLYVGVKNKYCYTCTRAANRKKTPSAGHVHFQNWGANESSSSMEKAIILEGFAESLSKHGVMYKIIIADGDSSVFKAISDSQPYRQCNVRVQKVECTNHLLRNLCNKIKDASKSRLNKTKLRRGSVTSFRAVVGNAALKVRRHVVNLVRIAMSYERSRDNEQLLQKQILDSVNHCFGDHRNCDELNTPCEIQDNERNWVPDLKSTGIYDQIRTAVSNLSCHAKSLLCNVTNNAAEGFNNVVAKMNGGKRVNYSARESYELRVLAAVIQYNDLSVFSSLLTTGEYDIPMINQLMEERHKRQIATNKALRIILGRRKIRTASGEDADYGGSPSRPDIDESAYEVLKEDLLRRLKNDQANKLQLFEMTKYQSECDKWHELRSERCCSSNFGRVCRMRPSTSRANAVKNILYPPVSDLPAFRHGLENEDEARQRISQRIGKVIGKAGLTIGDGDEFYLGSSVDGIIDDDGVLEMKIPLSAKDLTFKEAMKQKPHLRRIFDKSSLNKMNPVHEYYHQVQGQLHILKRDYCIFALVTGNDIHLVNVERDDDFWNQNMAEPLRKFYFDCLLPEIIDSRYNRSMPLREPDYVIEAQKVLREKNREKLLAQSEIPETPLKEKTPSKVASKKNVKPQRRYPARAISRSSPNSHEITSNAQGNVSPISANNEASNENQSSTSPNTKEDEEDKILRNLYNTVDLNNVLNNVLNCKIQLEDDDIHVFQQLVLSKTSRYEIHPPVYFKYPERLPEKYKNYHGKTHLQIIGGHDEYKHWICYRYDGDKLLIYDSLNRKVLHKTVKNYFKHRYPMLDYSKITFVKVTRQPDLNICGVFACGFMTHIVLGQNPSQFCYCKNSQMMRNHVRDTLVSGELRLFPRDESIKKIQNAEVSHVDHTPKSLTSKRPFSSANTQKYNSGAATSINSADIPTCKRAKAGNIPARGDQTFIFDESSVAAITSKRGTNNEWVSLYDGDIEMGPTITLRELPPRSRENNINYNDNRVILLQDILECVYNKEMKLNDDTLDYFLRILIENAGGFSVQSVNYVYKLDIVEPTDCPAIQIIGGDATDHWRTILFADGKLHVYDSIPGFGTLCETEMNYVMKRFPNLSVENILYHKMNVRQKGVKICGALASAFAVSGALGVDPYEIPKIAYENDDALVRRHMGTILITRTLLPFPTKTAQIDTINLL</sequence>
<name>A0ACC2PNP8_9HYME</name>
<keyword evidence="2" id="KW-1185">Reference proteome</keyword>
<organism evidence="1 2">
    <name type="scientific">Eretmocerus hayati</name>
    <dbReference type="NCBI Taxonomy" id="131215"/>
    <lineage>
        <taxon>Eukaryota</taxon>
        <taxon>Metazoa</taxon>
        <taxon>Ecdysozoa</taxon>
        <taxon>Arthropoda</taxon>
        <taxon>Hexapoda</taxon>
        <taxon>Insecta</taxon>
        <taxon>Pterygota</taxon>
        <taxon>Neoptera</taxon>
        <taxon>Endopterygota</taxon>
        <taxon>Hymenoptera</taxon>
        <taxon>Apocrita</taxon>
        <taxon>Proctotrupomorpha</taxon>
        <taxon>Chalcidoidea</taxon>
        <taxon>Aphelinidae</taxon>
        <taxon>Aphelininae</taxon>
        <taxon>Eretmocerus</taxon>
    </lineage>
</organism>
<evidence type="ECO:0000313" key="2">
    <source>
        <dbReference type="Proteomes" id="UP001239111"/>
    </source>
</evidence>
<reference evidence="1" key="1">
    <citation type="submission" date="2023-04" db="EMBL/GenBank/DDBJ databases">
        <title>A chromosome-level genome assembly of the parasitoid wasp Eretmocerus hayati.</title>
        <authorList>
            <person name="Zhong Y."/>
            <person name="Liu S."/>
            <person name="Liu Y."/>
        </authorList>
    </citation>
    <scope>NUCLEOTIDE SEQUENCE</scope>
    <source>
        <strain evidence="1">ZJU_SS_LIU_2023</strain>
    </source>
</reference>
<accession>A0ACC2PNP8</accession>
<comment type="caution">
    <text evidence="1">The sequence shown here is derived from an EMBL/GenBank/DDBJ whole genome shotgun (WGS) entry which is preliminary data.</text>
</comment>
<proteinExistence type="predicted"/>